<proteinExistence type="predicted"/>
<dbReference type="EMBL" id="JABEZY010273068">
    <property type="protein sequence ID" value="MBA0756026.1"/>
    <property type="molecule type" value="Genomic_DNA"/>
</dbReference>
<organism evidence="1 2">
    <name type="scientific">Gossypium gossypioides</name>
    <name type="common">Mexican cotton</name>
    <name type="synonym">Selera gossypioides</name>
    <dbReference type="NCBI Taxonomy" id="34282"/>
    <lineage>
        <taxon>Eukaryota</taxon>
        <taxon>Viridiplantae</taxon>
        <taxon>Streptophyta</taxon>
        <taxon>Embryophyta</taxon>
        <taxon>Tracheophyta</taxon>
        <taxon>Spermatophyta</taxon>
        <taxon>Magnoliopsida</taxon>
        <taxon>eudicotyledons</taxon>
        <taxon>Gunneridae</taxon>
        <taxon>Pentapetalae</taxon>
        <taxon>rosids</taxon>
        <taxon>malvids</taxon>
        <taxon>Malvales</taxon>
        <taxon>Malvaceae</taxon>
        <taxon>Malvoideae</taxon>
        <taxon>Gossypium</taxon>
    </lineage>
</organism>
<dbReference type="AlphaFoldDB" id="A0A7J9D5N2"/>
<evidence type="ECO:0008006" key="3">
    <source>
        <dbReference type="Google" id="ProtNLM"/>
    </source>
</evidence>
<gene>
    <name evidence="1" type="ORF">Gogos_005621</name>
</gene>
<evidence type="ECO:0000313" key="2">
    <source>
        <dbReference type="Proteomes" id="UP000593579"/>
    </source>
</evidence>
<evidence type="ECO:0000313" key="1">
    <source>
        <dbReference type="EMBL" id="MBA0756026.1"/>
    </source>
</evidence>
<comment type="caution">
    <text evidence="1">The sequence shown here is derived from an EMBL/GenBank/DDBJ whole genome shotgun (WGS) entry which is preliminary data.</text>
</comment>
<keyword evidence="2" id="KW-1185">Reference proteome</keyword>
<protein>
    <recommendedName>
        <fullName evidence="3">RNase H type-1 domain-containing protein</fullName>
    </recommendedName>
</protein>
<dbReference type="OrthoDB" id="1906820at2759"/>
<sequence length="133" mass="15048">MSIVHAVKTLKIGFGWQIRDGRTARYDSDRWGFEGLNGGRMVYLDYKLDIQWAEAEALREGIVRERNNNVARAILETDCEGLVNHKSVVEWVARSSNRVVDGLCKLAIDKHCTFSFNMEHPSDIHGLVLADAC</sequence>
<reference evidence="1 2" key="1">
    <citation type="journal article" date="2019" name="Genome Biol. Evol.">
        <title>Insights into the evolution of the New World diploid cottons (Gossypium, subgenus Houzingenia) based on genome sequencing.</title>
        <authorList>
            <person name="Grover C.E."/>
            <person name="Arick M.A. 2nd"/>
            <person name="Thrash A."/>
            <person name="Conover J.L."/>
            <person name="Sanders W.S."/>
            <person name="Peterson D.G."/>
            <person name="Frelichowski J.E."/>
            <person name="Scheffler J.A."/>
            <person name="Scheffler B.E."/>
            <person name="Wendel J.F."/>
        </authorList>
    </citation>
    <scope>NUCLEOTIDE SEQUENCE [LARGE SCALE GENOMIC DNA]</scope>
    <source>
        <strain evidence="1">5</strain>
        <tissue evidence="1">Leaf</tissue>
    </source>
</reference>
<dbReference type="Proteomes" id="UP000593579">
    <property type="component" value="Unassembled WGS sequence"/>
</dbReference>
<accession>A0A7J9D5N2</accession>
<name>A0A7J9D5N2_GOSGO</name>